<feature type="compositionally biased region" description="Basic and acidic residues" evidence="1">
    <location>
        <begin position="190"/>
        <end position="206"/>
    </location>
</feature>
<reference evidence="2 3" key="1">
    <citation type="journal article" date="2013" name="BMC Genomics">
        <title>The miniature genome of a carnivorous plant Genlisea aurea contains a low number of genes and short non-coding sequences.</title>
        <authorList>
            <person name="Leushkin E.V."/>
            <person name="Sutormin R.A."/>
            <person name="Nabieva E.R."/>
            <person name="Penin A.A."/>
            <person name="Kondrashov A.S."/>
            <person name="Logacheva M.D."/>
        </authorList>
    </citation>
    <scope>NUCLEOTIDE SEQUENCE [LARGE SCALE GENOMIC DNA]</scope>
</reference>
<accession>S8EEQ5</accession>
<evidence type="ECO:0000256" key="1">
    <source>
        <dbReference type="SAM" id="MobiDB-lite"/>
    </source>
</evidence>
<organism evidence="2 3">
    <name type="scientific">Genlisea aurea</name>
    <dbReference type="NCBI Taxonomy" id="192259"/>
    <lineage>
        <taxon>Eukaryota</taxon>
        <taxon>Viridiplantae</taxon>
        <taxon>Streptophyta</taxon>
        <taxon>Embryophyta</taxon>
        <taxon>Tracheophyta</taxon>
        <taxon>Spermatophyta</taxon>
        <taxon>Magnoliopsida</taxon>
        <taxon>eudicotyledons</taxon>
        <taxon>Gunneridae</taxon>
        <taxon>Pentapetalae</taxon>
        <taxon>asterids</taxon>
        <taxon>lamiids</taxon>
        <taxon>Lamiales</taxon>
        <taxon>Lentibulariaceae</taxon>
        <taxon>Genlisea</taxon>
    </lineage>
</organism>
<dbReference type="Proteomes" id="UP000015453">
    <property type="component" value="Unassembled WGS sequence"/>
</dbReference>
<protein>
    <submittedName>
        <fullName evidence="2">Uncharacterized protein</fullName>
    </submittedName>
</protein>
<dbReference type="EMBL" id="AUSU01001435">
    <property type="protein sequence ID" value="EPS71037.1"/>
    <property type="molecule type" value="Genomic_DNA"/>
</dbReference>
<sequence>MESRSEREVNFSGDFQDQPIVYNCVRCSSTAAGEWNSGKRNSPLETERSLKRPAENGLCCSPPSAAVISNYSLVGFNKLDLPHSFPAFSGTPLRRTGSGPVFSTDTNFSGQFPPPTHQEPQRSCLSPIMEASFSQEPQRMIQNQPQLIQRTTSDPTPFASPPTPTAVINSTPPRPPRSRNDSPGCGESPTAKEKMKQMKRWCDRIVTETADEENQKEHREETVEDPTDEAVSVEENGDILVLRFKCTCGHGFEILLSGKSCYYKLTG</sequence>
<comment type="caution">
    <text evidence="2">The sequence shown here is derived from an EMBL/GenBank/DDBJ whole genome shotgun (WGS) entry which is preliminary data.</text>
</comment>
<dbReference type="AlphaFoldDB" id="S8EEQ5"/>
<feature type="region of interest" description="Disordered" evidence="1">
    <location>
        <begin position="150"/>
        <end position="230"/>
    </location>
</feature>
<keyword evidence="3" id="KW-1185">Reference proteome</keyword>
<evidence type="ECO:0000313" key="2">
    <source>
        <dbReference type="EMBL" id="EPS71037.1"/>
    </source>
</evidence>
<name>S8EEQ5_9LAMI</name>
<evidence type="ECO:0000313" key="3">
    <source>
        <dbReference type="Proteomes" id="UP000015453"/>
    </source>
</evidence>
<proteinExistence type="predicted"/>
<dbReference type="OrthoDB" id="1289445at2759"/>
<gene>
    <name evidence="2" type="ORF">M569_03727</name>
</gene>